<keyword evidence="12" id="KW-0969">Cilium</keyword>
<evidence type="ECO:0000256" key="9">
    <source>
        <dbReference type="ARBA" id="ARBA00023136"/>
    </source>
</evidence>
<keyword evidence="6 10" id="KW-0812">Transmembrane</keyword>
<keyword evidence="8 10" id="KW-1133">Transmembrane helix</keyword>
<evidence type="ECO:0000256" key="1">
    <source>
        <dbReference type="ARBA" id="ARBA00002254"/>
    </source>
</evidence>
<reference evidence="12" key="1">
    <citation type="submission" date="2020-07" db="EMBL/GenBank/DDBJ databases">
        <title>Huge and variable diversity of episymbiotic CPR bacteria and DPANN archaea in groundwater ecosystems.</title>
        <authorList>
            <person name="He C.Y."/>
            <person name="Keren R."/>
            <person name="Whittaker M."/>
            <person name="Farag I.F."/>
            <person name="Doudna J."/>
            <person name="Cate J.H.D."/>
            <person name="Banfield J.F."/>
        </authorList>
    </citation>
    <scope>NUCLEOTIDE SEQUENCE</scope>
    <source>
        <strain evidence="12">NC_groundwater_763_Ag_S-0.2um_68_21</strain>
    </source>
</reference>
<dbReference type="GO" id="GO:0071978">
    <property type="term" value="P:bacterial-type flagellum-dependent swarming motility"/>
    <property type="evidence" value="ECO:0007669"/>
    <property type="project" value="TreeGrafter"/>
</dbReference>
<evidence type="ECO:0000256" key="5">
    <source>
        <dbReference type="ARBA" id="ARBA00022500"/>
    </source>
</evidence>
<dbReference type="GO" id="GO:0005886">
    <property type="term" value="C:plasma membrane"/>
    <property type="evidence" value="ECO:0007669"/>
    <property type="project" value="UniProtKB-SubCell"/>
</dbReference>
<comment type="similarity">
    <text evidence="3 10">Belongs to the FliL family.</text>
</comment>
<evidence type="ECO:0000256" key="6">
    <source>
        <dbReference type="ARBA" id="ARBA00022692"/>
    </source>
</evidence>
<sequence length="289" mass="30698">MAKTPAQASRSTEIDVADDLFAGGAAAAPAAAPAGPQLERDEHPIEVAAPPKKERPPLVEPAPEKKPAAAKAAEEADEDEEAGGAGRKRGAKRPSALMYYVVPAAGAALILSMGWTFAFIIRQGLAPRAEAPKAVEQARVLPPKEAPKAPADPRETMKVLAPGPQEPALPSISPGGKGDETDAGKIALEEPFFIPLEGSRRNAREKGPTVFLHLSLTLGVSNQAALREVAGKRSVIREAVFDHFNRMTPQDLASPKGREQAKAALIARLSKEVVQGQVRSVYFEEFFTR</sequence>
<dbReference type="InterPro" id="IPR005503">
    <property type="entry name" value="FliL"/>
</dbReference>
<evidence type="ECO:0000256" key="3">
    <source>
        <dbReference type="ARBA" id="ARBA00008281"/>
    </source>
</evidence>
<dbReference type="GO" id="GO:0006935">
    <property type="term" value="P:chemotaxis"/>
    <property type="evidence" value="ECO:0007669"/>
    <property type="project" value="UniProtKB-KW"/>
</dbReference>
<dbReference type="GO" id="GO:0009425">
    <property type="term" value="C:bacterial-type flagellum basal body"/>
    <property type="evidence" value="ECO:0007669"/>
    <property type="project" value="InterPro"/>
</dbReference>
<gene>
    <name evidence="12" type="ORF">HYZ11_06340</name>
</gene>
<evidence type="ECO:0000313" key="13">
    <source>
        <dbReference type="Proteomes" id="UP000782312"/>
    </source>
</evidence>
<evidence type="ECO:0000256" key="7">
    <source>
        <dbReference type="ARBA" id="ARBA00022779"/>
    </source>
</evidence>
<feature type="region of interest" description="Disordered" evidence="11">
    <location>
        <begin position="26"/>
        <end position="90"/>
    </location>
</feature>
<keyword evidence="9 10" id="KW-0472">Membrane</keyword>
<keyword evidence="12" id="KW-0966">Cell projection</keyword>
<keyword evidence="12" id="KW-0282">Flagellum</keyword>
<dbReference type="Proteomes" id="UP000782312">
    <property type="component" value="Unassembled WGS sequence"/>
</dbReference>
<dbReference type="PANTHER" id="PTHR35091:SF2">
    <property type="entry name" value="FLAGELLAR PROTEIN FLIL"/>
    <property type="match status" value="1"/>
</dbReference>
<keyword evidence="4 10" id="KW-1003">Cell membrane</keyword>
<feature type="transmembrane region" description="Helical" evidence="10">
    <location>
        <begin position="97"/>
        <end position="121"/>
    </location>
</feature>
<proteinExistence type="inferred from homology"/>
<keyword evidence="7 10" id="KW-0283">Flagellar rotation</keyword>
<keyword evidence="5 10" id="KW-0145">Chemotaxis</keyword>
<name>A0A932I0V1_UNCTE</name>
<protein>
    <recommendedName>
        <fullName evidence="10">Flagellar protein FliL</fullName>
    </recommendedName>
</protein>
<feature type="compositionally biased region" description="Basic and acidic residues" evidence="11">
    <location>
        <begin position="38"/>
        <end position="67"/>
    </location>
</feature>
<feature type="compositionally biased region" description="Low complexity" evidence="11">
    <location>
        <begin position="26"/>
        <end position="36"/>
    </location>
</feature>
<dbReference type="AlphaFoldDB" id="A0A932I0V1"/>
<comment type="caution">
    <text evidence="12">The sequence shown here is derived from an EMBL/GenBank/DDBJ whole genome shotgun (WGS) entry which is preliminary data.</text>
</comment>
<dbReference type="EMBL" id="JACPUR010000016">
    <property type="protein sequence ID" value="MBI3127204.1"/>
    <property type="molecule type" value="Genomic_DNA"/>
</dbReference>
<evidence type="ECO:0000256" key="11">
    <source>
        <dbReference type="SAM" id="MobiDB-lite"/>
    </source>
</evidence>
<comment type="subcellular location">
    <subcellularLocation>
        <location evidence="2">Cell membrane</location>
        <topology evidence="2">Single-pass membrane protein</topology>
    </subcellularLocation>
</comment>
<evidence type="ECO:0000256" key="8">
    <source>
        <dbReference type="ARBA" id="ARBA00022989"/>
    </source>
</evidence>
<evidence type="ECO:0000313" key="12">
    <source>
        <dbReference type="EMBL" id="MBI3127204.1"/>
    </source>
</evidence>
<dbReference type="PANTHER" id="PTHR35091">
    <property type="entry name" value="FLAGELLAR PROTEIN FLIL"/>
    <property type="match status" value="1"/>
</dbReference>
<evidence type="ECO:0000256" key="4">
    <source>
        <dbReference type="ARBA" id="ARBA00022475"/>
    </source>
</evidence>
<organism evidence="12 13">
    <name type="scientific">Tectimicrobiota bacterium</name>
    <dbReference type="NCBI Taxonomy" id="2528274"/>
    <lineage>
        <taxon>Bacteria</taxon>
        <taxon>Pseudomonadati</taxon>
        <taxon>Nitrospinota/Tectimicrobiota group</taxon>
        <taxon>Candidatus Tectimicrobiota</taxon>
    </lineage>
</organism>
<comment type="function">
    <text evidence="1 10">Controls the rotational direction of flagella during chemotaxis.</text>
</comment>
<evidence type="ECO:0000256" key="10">
    <source>
        <dbReference type="RuleBase" id="RU364125"/>
    </source>
</evidence>
<evidence type="ECO:0000256" key="2">
    <source>
        <dbReference type="ARBA" id="ARBA00004162"/>
    </source>
</evidence>
<accession>A0A932I0V1</accession>
<dbReference type="Pfam" id="PF03748">
    <property type="entry name" value="FliL"/>
    <property type="match status" value="1"/>
</dbReference>